<dbReference type="Gene3D" id="3.40.50.300">
    <property type="entry name" value="P-loop containing nucleotide triphosphate hydrolases"/>
    <property type="match status" value="1"/>
</dbReference>
<name>X1V5R7_9ZZZZ</name>
<sequence>MPRNEDLSSLINSFSVNDVIGYTQTGCLSWDLLTAGKGLAMGISHLWSSVGYGKSTLMLSVARSLSKKGKKTLYVSIEPNQDLAQAMGLMNDSNFSLISLVYYGDLETVFRSFVESDYTLLVVDSITACISKEMGQAGYNVEKTHIAYNARIRALLVHPHHTLS</sequence>
<dbReference type="EMBL" id="BARW01036352">
    <property type="protein sequence ID" value="GAJ25148.1"/>
    <property type="molecule type" value="Genomic_DNA"/>
</dbReference>
<reference evidence="1" key="1">
    <citation type="journal article" date="2014" name="Front. Microbiol.">
        <title>High frequency of phylogenetically diverse reductive dehalogenase-homologous genes in deep subseafloor sedimentary metagenomes.</title>
        <authorList>
            <person name="Kawai M."/>
            <person name="Futagami T."/>
            <person name="Toyoda A."/>
            <person name="Takaki Y."/>
            <person name="Nishi S."/>
            <person name="Hori S."/>
            <person name="Arai W."/>
            <person name="Tsubouchi T."/>
            <person name="Morono Y."/>
            <person name="Uchiyama I."/>
            <person name="Ito T."/>
            <person name="Fujiyama A."/>
            <person name="Inagaki F."/>
            <person name="Takami H."/>
        </authorList>
    </citation>
    <scope>NUCLEOTIDE SEQUENCE</scope>
    <source>
        <strain evidence="1">Expedition CK06-06</strain>
    </source>
</reference>
<dbReference type="InterPro" id="IPR027417">
    <property type="entry name" value="P-loop_NTPase"/>
</dbReference>
<feature type="non-terminal residue" evidence="1">
    <location>
        <position position="164"/>
    </location>
</feature>
<comment type="caution">
    <text evidence="1">The sequence shown here is derived from an EMBL/GenBank/DDBJ whole genome shotgun (WGS) entry which is preliminary data.</text>
</comment>
<organism evidence="1">
    <name type="scientific">marine sediment metagenome</name>
    <dbReference type="NCBI Taxonomy" id="412755"/>
    <lineage>
        <taxon>unclassified sequences</taxon>
        <taxon>metagenomes</taxon>
        <taxon>ecological metagenomes</taxon>
    </lineage>
</organism>
<evidence type="ECO:0008006" key="2">
    <source>
        <dbReference type="Google" id="ProtNLM"/>
    </source>
</evidence>
<protein>
    <recommendedName>
        <fullName evidence="2">RecA family profile 1 domain-containing protein</fullName>
    </recommendedName>
</protein>
<accession>X1V5R7</accession>
<evidence type="ECO:0000313" key="1">
    <source>
        <dbReference type="EMBL" id="GAJ25148.1"/>
    </source>
</evidence>
<dbReference type="AlphaFoldDB" id="X1V5R7"/>
<proteinExistence type="predicted"/>
<dbReference type="SUPFAM" id="SSF52540">
    <property type="entry name" value="P-loop containing nucleoside triphosphate hydrolases"/>
    <property type="match status" value="1"/>
</dbReference>
<gene>
    <name evidence="1" type="ORF">S12H4_56446</name>
</gene>